<dbReference type="InterPro" id="IPR019734">
    <property type="entry name" value="TPR_rpt"/>
</dbReference>
<evidence type="ECO:0000313" key="1">
    <source>
        <dbReference type="EMBL" id="PTQ08240.1"/>
    </source>
</evidence>
<dbReference type="Pfam" id="PF13759">
    <property type="entry name" value="2OG-FeII_Oxy_5"/>
    <property type="match status" value="1"/>
</dbReference>
<dbReference type="PANTHER" id="PTHR44998">
    <property type="match status" value="1"/>
</dbReference>
<evidence type="ECO:0000313" key="2">
    <source>
        <dbReference type="Proteomes" id="UP000244162"/>
    </source>
</evidence>
<keyword evidence="2" id="KW-1185">Reference proteome</keyword>
<dbReference type="InterPro" id="IPR012668">
    <property type="entry name" value="CHP02466"/>
</dbReference>
<sequence length="480" mass="51564">MMDRRKGIPFGSQLRKAPSQVTALLREAKALKAAGRLDDALALNLQAVRMEPDNGVAEHNLAATLGDLSRFAEAVEAASRAIAKGLDAPETWLVLARALQGVGRLDEADGAFRAALARRPGYVDAHRDLAQLRWMRTGEMAAATSALDDVLARSPTPELTLVKARILRCAGNDIGAAAVLAAGLASWPDMPMLSIAAAQVAATTGESETQLAHATAALRTAPHSPDAARAAIEALLHLGRAREAEQLALRLLATAPADQGVLALLATAWRLLGDPRYEELCNTDLLISSTPIDAPTGWATREAFLVALSAALRELHVWRTHPLDQSVRHGSQTQQDLTRSEAPVIQALFRALDAPIRRHIDALGEGRDPVRARRGNGYRIIGAWSVLLQPGGRHVDHVHPQGWISSAFHVELPPAIGCGHEGWLAFGRPGVPTRPILPPTHHVRPEPGHLVLFPSYFWHGTEQFGGDAPRLTVAFDILPC</sequence>
<reference evidence="1 2" key="1">
    <citation type="submission" date="2017-09" db="EMBL/GenBank/DDBJ databases">
        <title>Sphingomonas panjinensis sp.nov., isolated from oil-contaminated soil.</title>
        <authorList>
            <person name="Wang L."/>
            <person name="Chen L."/>
        </authorList>
    </citation>
    <scope>NUCLEOTIDE SEQUENCE [LARGE SCALE GENOMIC DNA]</scope>
    <source>
        <strain evidence="1 2">FW-11</strain>
    </source>
</reference>
<accession>A0A2T5FUN8</accession>
<dbReference type="EMBL" id="NWBU01000016">
    <property type="protein sequence ID" value="PTQ08240.1"/>
    <property type="molecule type" value="Genomic_DNA"/>
</dbReference>
<dbReference type="SMART" id="SM00028">
    <property type="entry name" value="TPR"/>
    <property type="match status" value="3"/>
</dbReference>
<dbReference type="Pfam" id="PF13432">
    <property type="entry name" value="TPR_16"/>
    <property type="match status" value="1"/>
</dbReference>
<organism evidence="1 2">
    <name type="scientific">Sphingomonas oleivorans</name>
    <dbReference type="NCBI Taxonomy" id="1735121"/>
    <lineage>
        <taxon>Bacteria</taxon>
        <taxon>Pseudomonadati</taxon>
        <taxon>Pseudomonadota</taxon>
        <taxon>Alphaproteobacteria</taxon>
        <taxon>Sphingomonadales</taxon>
        <taxon>Sphingomonadaceae</taxon>
        <taxon>Sphingomonas</taxon>
    </lineage>
</organism>
<name>A0A2T5FUN8_9SPHN</name>
<dbReference type="OrthoDB" id="9783136at2"/>
<dbReference type="InterPro" id="IPR011990">
    <property type="entry name" value="TPR-like_helical_dom_sf"/>
</dbReference>
<dbReference type="Gene3D" id="1.25.40.10">
    <property type="entry name" value="Tetratricopeptide repeat domain"/>
    <property type="match status" value="1"/>
</dbReference>
<dbReference type="Proteomes" id="UP000244162">
    <property type="component" value="Unassembled WGS sequence"/>
</dbReference>
<protein>
    <submittedName>
        <fullName evidence="1">Uncharacterized protein</fullName>
    </submittedName>
</protein>
<dbReference type="SUPFAM" id="SSF48452">
    <property type="entry name" value="TPR-like"/>
    <property type="match status" value="2"/>
</dbReference>
<dbReference type="Gene3D" id="2.60.120.620">
    <property type="entry name" value="q2cbj1_9rhob like domain"/>
    <property type="match status" value="1"/>
</dbReference>
<proteinExistence type="predicted"/>
<comment type="caution">
    <text evidence="1">The sequence shown here is derived from an EMBL/GenBank/DDBJ whole genome shotgun (WGS) entry which is preliminary data.</text>
</comment>
<dbReference type="PANTHER" id="PTHR44998:SF1">
    <property type="entry name" value="UDP-N-ACETYLGLUCOSAMINE--PEPTIDE N-ACETYLGLUCOSAMINYLTRANSFERASE 110 KDA SUBUNIT"/>
    <property type="match status" value="1"/>
</dbReference>
<dbReference type="AlphaFoldDB" id="A0A2T5FUN8"/>
<gene>
    <name evidence="1" type="ORF">CLG96_16235</name>
</gene>